<dbReference type="EMBL" id="LYXU01000001">
    <property type="protein sequence ID" value="OBS26849.1"/>
    <property type="molecule type" value="Genomic_DNA"/>
</dbReference>
<feature type="compositionally biased region" description="Basic and acidic residues" evidence="1">
    <location>
        <begin position="197"/>
        <end position="208"/>
    </location>
</feature>
<feature type="compositionally biased region" description="Polar residues" evidence="1">
    <location>
        <begin position="215"/>
        <end position="228"/>
    </location>
</feature>
<feature type="region of interest" description="Disordered" evidence="1">
    <location>
        <begin position="1"/>
        <end position="44"/>
    </location>
</feature>
<comment type="caution">
    <text evidence="2">The sequence shown here is derived from an EMBL/GenBank/DDBJ whole genome shotgun (WGS) entry which is preliminary data.</text>
</comment>
<reference evidence="2 3" key="1">
    <citation type="submission" date="2016-06" db="EMBL/GenBank/DDBJ databases">
        <title>Living apart together: crosstalk between the core and supernumerary genomes in a fungal plant pathogen.</title>
        <authorList>
            <person name="Vanheule A."/>
            <person name="Audenaert K."/>
            <person name="Warris S."/>
            <person name="Van De Geest H."/>
            <person name="Schijlen E."/>
            <person name="Hofte M."/>
            <person name="De Saeger S."/>
            <person name="Haesaert G."/>
            <person name="Waalwijk C."/>
            <person name="Van Der Lee T."/>
        </authorList>
    </citation>
    <scope>NUCLEOTIDE SEQUENCE [LARGE SCALE GENOMIC DNA]</scope>
    <source>
        <strain evidence="2 3">2516</strain>
    </source>
</reference>
<feature type="region of interest" description="Disordered" evidence="1">
    <location>
        <begin position="174"/>
        <end position="228"/>
    </location>
</feature>
<keyword evidence="3" id="KW-1185">Reference proteome</keyword>
<dbReference type="AlphaFoldDB" id="A0A1B8B291"/>
<evidence type="ECO:0000256" key="1">
    <source>
        <dbReference type="SAM" id="MobiDB-lite"/>
    </source>
</evidence>
<protein>
    <submittedName>
        <fullName evidence="2">Uncharacterized protein</fullName>
    </submittedName>
</protein>
<name>A0A1B8B291_FUSPO</name>
<dbReference type="OMA" id="HALWADI"/>
<proteinExistence type="predicted"/>
<accession>A0A1B8B291</accession>
<evidence type="ECO:0000313" key="2">
    <source>
        <dbReference type="EMBL" id="OBS26849.1"/>
    </source>
</evidence>
<sequence>MPKITSTRRQPRRGPIRAAPPLSPPASQNIDNTAPNTYGIAPSSMLSTSTTRNIDHADGEGAKLLKQAEALANMSVEVNLRALSTLAYKLQDDVKKLVLQTSDDQEFRRKNEERMTRIMYEIQTVKSFMAPLQGQPPATRADIERLQQKMRETSTRWHNRVEDMEVKLDTFLKGTRQPPRPVVTKTTNPDPITPDTMGRETRAMEKAKAHVQPNIPKQQTSSRWSTPESRIQEAIESTKRWNHEHKTTKLRDSHFIISYFRKQTQRDPELGGILQQTLQRRVAHKVKVRFDPQSLPELSRHAIWSDVINTATEVLVVKIKRTTQLLS</sequence>
<evidence type="ECO:0000313" key="3">
    <source>
        <dbReference type="Proteomes" id="UP000091967"/>
    </source>
</evidence>
<feature type="compositionally biased region" description="Polar residues" evidence="1">
    <location>
        <begin position="25"/>
        <end position="36"/>
    </location>
</feature>
<dbReference type="Proteomes" id="UP000091967">
    <property type="component" value="Unassembled WGS sequence"/>
</dbReference>
<gene>
    <name evidence="2" type="ORF">FPOA_00792</name>
</gene>
<organism evidence="2 3">
    <name type="scientific">Fusarium poae</name>
    <dbReference type="NCBI Taxonomy" id="36050"/>
    <lineage>
        <taxon>Eukaryota</taxon>
        <taxon>Fungi</taxon>
        <taxon>Dikarya</taxon>
        <taxon>Ascomycota</taxon>
        <taxon>Pezizomycotina</taxon>
        <taxon>Sordariomycetes</taxon>
        <taxon>Hypocreomycetidae</taxon>
        <taxon>Hypocreales</taxon>
        <taxon>Nectriaceae</taxon>
        <taxon>Fusarium</taxon>
    </lineage>
</organism>